<dbReference type="AlphaFoldDB" id="A0A8S0YV69"/>
<comment type="caution">
    <text evidence="1">The sequence shown here is derived from an EMBL/GenBank/DDBJ whole genome shotgun (WGS) entry which is preliminary data.</text>
</comment>
<proteinExistence type="predicted"/>
<evidence type="ECO:0000313" key="1">
    <source>
        <dbReference type="EMBL" id="CAB3223346.1"/>
    </source>
</evidence>
<accession>A0A8S0YV69</accession>
<gene>
    <name evidence="1" type="ORF">APLA_LOCUS1410</name>
</gene>
<protein>
    <submittedName>
        <fullName evidence="1">Uncharacterized protein</fullName>
    </submittedName>
</protein>
<dbReference type="EMBL" id="CADEBD010000170">
    <property type="protein sequence ID" value="CAB3223346.1"/>
    <property type="molecule type" value="Genomic_DNA"/>
</dbReference>
<dbReference type="Proteomes" id="UP000494256">
    <property type="component" value="Unassembled WGS sequence"/>
</dbReference>
<reference evidence="1 2" key="1">
    <citation type="submission" date="2020-04" db="EMBL/GenBank/DDBJ databases">
        <authorList>
            <person name="Wallbank WR R."/>
            <person name="Pardo Diaz C."/>
            <person name="Kozak K."/>
            <person name="Martin S."/>
            <person name="Jiggins C."/>
            <person name="Moest M."/>
            <person name="Warren A I."/>
            <person name="Byers J.R.P. K."/>
            <person name="Montejo-Kovacevich G."/>
            <person name="Yen C E."/>
        </authorList>
    </citation>
    <scope>NUCLEOTIDE SEQUENCE [LARGE SCALE GENOMIC DNA]</scope>
</reference>
<dbReference type="OrthoDB" id="200954at2759"/>
<evidence type="ECO:0000313" key="2">
    <source>
        <dbReference type="Proteomes" id="UP000494256"/>
    </source>
</evidence>
<organism evidence="1 2">
    <name type="scientific">Arctia plantaginis</name>
    <name type="common">Wood tiger moth</name>
    <name type="synonym">Phalaena plantaginis</name>
    <dbReference type="NCBI Taxonomy" id="874455"/>
    <lineage>
        <taxon>Eukaryota</taxon>
        <taxon>Metazoa</taxon>
        <taxon>Ecdysozoa</taxon>
        <taxon>Arthropoda</taxon>
        <taxon>Hexapoda</taxon>
        <taxon>Insecta</taxon>
        <taxon>Pterygota</taxon>
        <taxon>Neoptera</taxon>
        <taxon>Endopterygota</taxon>
        <taxon>Lepidoptera</taxon>
        <taxon>Glossata</taxon>
        <taxon>Ditrysia</taxon>
        <taxon>Noctuoidea</taxon>
        <taxon>Erebidae</taxon>
        <taxon>Arctiinae</taxon>
        <taxon>Arctia</taxon>
    </lineage>
</organism>
<name>A0A8S0YV69_ARCPL</name>
<sequence length="73" mass="8596">MHNRQRSIEQGSADFIFIIGLVIIVDLRHSRSNYSVFLVSKRINYSRWRSTRPSPTRRMRNGLDTSLLYLVLS</sequence>